<name>A0A9P6M6L6_MORAP</name>
<feature type="compositionally biased region" description="Acidic residues" evidence="1">
    <location>
        <begin position="601"/>
        <end position="611"/>
    </location>
</feature>
<feature type="compositionally biased region" description="Acidic residues" evidence="1">
    <location>
        <begin position="297"/>
        <end position="307"/>
    </location>
</feature>
<gene>
    <name evidence="3" type="ORF">BGZ70_008722</name>
</gene>
<feature type="domain" description="Mif2 N-terminal" evidence="2">
    <location>
        <begin position="16"/>
        <end position="59"/>
    </location>
</feature>
<dbReference type="Pfam" id="PF15624">
    <property type="entry name" value="Mif2_N"/>
    <property type="match status" value="1"/>
</dbReference>
<reference evidence="3" key="1">
    <citation type="journal article" date="2020" name="Fungal Divers.">
        <title>Resolving the Mortierellaceae phylogeny through synthesis of multi-gene phylogenetics and phylogenomics.</title>
        <authorList>
            <person name="Vandepol N."/>
            <person name="Liber J."/>
            <person name="Desiro A."/>
            <person name="Na H."/>
            <person name="Kennedy M."/>
            <person name="Barry K."/>
            <person name="Grigoriev I.V."/>
            <person name="Miller A.N."/>
            <person name="O'Donnell K."/>
            <person name="Stajich J.E."/>
            <person name="Bonito G."/>
        </authorList>
    </citation>
    <scope>NUCLEOTIDE SEQUENCE</scope>
    <source>
        <strain evidence="3">CK1249</strain>
    </source>
</reference>
<feature type="compositionally biased region" description="Polar residues" evidence="1">
    <location>
        <begin position="311"/>
        <end position="320"/>
    </location>
</feature>
<dbReference type="Proteomes" id="UP000738359">
    <property type="component" value="Unassembled WGS sequence"/>
</dbReference>
<feature type="region of interest" description="Disordered" evidence="1">
    <location>
        <begin position="543"/>
        <end position="625"/>
    </location>
</feature>
<protein>
    <recommendedName>
        <fullName evidence="2">Mif2 N-terminal domain-containing protein</fullName>
    </recommendedName>
</protein>
<evidence type="ECO:0000313" key="4">
    <source>
        <dbReference type="Proteomes" id="UP000738359"/>
    </source>
</evidence>
<feature type="region of interest" description="Disordered" evidence="1">
    <location>
        <begin position="408"/>
        <end position="479"/>
    </location>
</feature>
<feature type="region of interest" description="Disordered" evidence="1">
    <location>
        <begin position="370"/>
        <end position="390"/>
    </location>
</feature>
<accession>A0A9P6M6L6</accession>
<dbReference type="EMBL" id="JAAAHY010000065">
    <property type="protein sequence ID" value="KAF9967670.1"/>
    <property type="molecule type" value="Genomic_DNA"/>
</dbReference>
<evidence type="ECO:0000313" key="3">
    <source>
        <dbReference type="EMBL" id="KAF9967670.1"/>
    </source>
</evidence>
<dbReference type="InterPro" id="IPR028929">
    <property type="entry name" value="Mif2_N"/>
</dbReference>
<feature type="compositionally biased region" description="Basic residues" evidence="1">
    <location>
        <begin position="426"/>
        <end position="437"/>
    </location>
</feature>
<feature type="compositionally biased region" description="Basic and acidic residues" evidence="1">
    <location>
        <begin position="224"/>
        <end position="234"/>
    </location>
</feature>
<organism evidence="3 4">
    <name type="scientific">Mortierella alpina</name>
    <name type="common">Oleaginous fungus</name>
    <name type="synonym">Mortierella renispora</name>
    <dbReference type="NCBI Taxonomy" id="64518"/>
    <lineage>
        <taxon>Eukaryota</taxon>
        <taxon>Fungi</taxon>
        <taxon>Fungi incertae sedis</taxon>
        <taxon>Mucoromycota</taxon>
        <taxon>Mortierellomycotina</taxon>
        <taxon>Mortierellomycetes</taxon>
        <taxon>Mortierellales</taxon>
        <taxon>Mortierellaceae</taxon>
        <taxon>Mortierella</taxon>
    </lineage>
</organism>
<dbReference type="OrthoDB" id="1939643at2759"/>
<feature type="compositionally biased region" description="Basic residues" evidence="1">
    <location>
        <begin position="582"/>
        <end position="595"/>
    </location>
</feature>
<feature type="compositionally biased region" description="Basic and acidic residues" evidence="1">
    <location>
        <begin position="377"/>
        <end position="390"/>
    </location>
</feature>
<evidence type="ECO:0000259" key="2">
    <source>
        <dbReference type="Pfam" id="PF15624"/>
    </source>
</evidence>
<feature type="region of interest" description="Disordered" evidence="1">
    <location>
        <begin position="286"/>
        <end position="320"/>
    </location>
</feature>
<sequence length="774" mass="85857">MGTTHEGSVRVRGNRFFDIGVVGRRTGITVKPNVKKDADGLDNIDDFWDDENDTSVAPAPLKGQTRRQEMHPHQPTSLHPYHQPVVEAQELELSRRQHPPRMNEYIDPELVEDVLHDIPEELLSTPASRTSRSELNSTGSNPVYTSASDRPQAQEGRMLLSAIQDSSREEYPPPSFQAVKRRIDFTEDLSDAEPEFTRTPISHLGAPSYRDSNPRRQRMGMDSQEERANRDLGKRTPNTLSASANRMEAYRPLLSHAEIMSPSRIGGSTSSHIRYTGSSKAFDFELADSGSVSGPDDVVDEVDENDDSPQLPETPSRASHSILVSATPVHLRVPLMTAPTSRSRVDPEKTVFEEKNYHKMPPVAAAYQFSDEEETQDHEHEGDNIASKREENRLVSLIGRESVAEAFMREQEPSDASVSDDDASPKRRTIRPRRAVITKKPATDIPDQAKRAAPTRSNKNKPRPGKTKDAIAATASIAERSGLELRKRKEPSQERTALTVVPVERKGKPMDEDGPGVRRSNRVTFKPLEYWRNERVILGRSENTPQPVPVIKGVVRAPPPEPVVARGTKRTRGHAQSLTNKPRAKVTTRSQRSRTRRVDDGAEADEEDDDHSSDSESLRQQGFTQRTDQTFECIDQATGAIAVRALTESKGAMRFQDVPGGHYQYHRGLEDEDTISSVKVIYACWTSTSGHSRVGLSEQGLGAGSLGSTWPCIGAAGEHSSRMGHLLGLETAVKGSRTEFGEQGNCNNSDTIKSTTESQSNCIIYHNISARWNL</sequence>
<feature type="region of interest" description="Disordered" evidence="1">
    <location>
        <begin position="124"/>
        <end position="153"/>
    </location>
</feature>
<feature type="region of interest" description="Disordered" evidence="1">
    <location>
        <begin position="190"/>
        <end position="244"/>
    </location>
</feature>
<keyword evidence="4" id="KW-1185">Reference proteome</keyword>
<comment type="caution">
    <text evidence="3">The sequence shown here is derived from an EMBL/GenBank/DDBJ whole genome shotgun (WGS) entry which is preliminary data.</text>
</comment>
<feature type="compositionally biased region" description="Polar residues" evidence="1">
    <location>
        <begin position="125"/>
        <end position="151"/>
    </location>
</feature>
<feature type="region of interest" description="Disordered" evidence="1">
    <location>
        <begin position="49"/>
        <end position="79"/>
    </location>
</feature>
<proteinExistence type="predicted"/>
<dbReference type="AlphaFoldDB" id="A0A9P6M6L6"/>
<evidence type="ECO:0000256" key="1">
    <source>
        <dbReference type="SAM" id="MobiDB-lite"/>
    </source>
</evidence>